<gene>
    <name evidence="8" type="ORF">SAMN05892877_11841</name>
</gene>
<dbReference type="RefSeq" id="WP_097142247.1">
    <property type="nucleotide sequence ID" value="NZ_OBQD01000018.1"/>
</dbReference>
<feature type="transmembrane region" description="Helical" evidence="7">
    <location>
        <begin position="99"/>
        <end position="127"/>
    </location>
</feature>
<reference evidence="8 9" key="1">
    <citation type="submission" date="2017-08" db="EMBL/GenBank/DDBJ databases">
        <authorList>
            <person name="de Groot N.N."/>
        </authorList>
    </citation>
    <scope>NUCLEOTIDE SEQUENCE [LARGE SCALE GENOMIC DNA]</scope>
    <source>
        <strain evidence="8 9">JC85</strain>
    </source>
</reference>
<evidence type="ECO:0000256" key="4">
    <source>
        <dbReference type="ARBA" id="ARBA00022692"/>
    </source>
</evidence>
<evidence type="ECO:0000256" key="7">
    <source>
        <dbReference type="SAM" id="Phobius"/>
    </source>
</evidence>
<name>A0A285UV99_9HYPH</name>
<keyword evidence="3" id="KW-1003">Cell membrane</keyword>
<keyword evidence="4 7" id="KW-0812">Transmembrane</keyword>
<comment type="subcellular location">
    <subcellularLocation>
        <location evidence="1">Cell membrane</location>
        <topology evidence="1">Multi-pass membrane protein</topology>
    </subcellularLocation>
</comment>
<proteinExistence type="inferred from homology"/>
<evidence type="ECO:0000256" key="1">
    <source>
        <dbReference type="ARBA" id="ARBA00004651"/>
    </source>
</evidence>
<dbReference type="OrthoDB" id="121744at2"/>
<protein>
    <submittedName>
        <fullName evidence="8">Putative oxidoreductase</fullName>
    </submittedName>
</protein>
<keyword evidence="5 7" id="KW-1133">Transmembrane helix</keyword>
<evidence type="ECO:0000256" key="3">
    <source>
        <dbReference type="ARBA" id="ARBA00022475"/>
    </source>
</evidence>
<keyword evidence="6 7" id="KW-0472">Membrane</keyword>
<keyword evidence="9" id="KW-1185">Reference proteome</keyword>
<dbReference type="Pfam" id="PF07681">
    <property type="entry name" value="DoxX"/>
    <property type="match status" value="1"/>
</dbReference>
<dbReference type="GO" id="GO:0005886">
    <property type="term" value="C:plasma membrane"/>
    <property type="evidence" value="ECO:0007669"/>
    <property type="project" value="UniProtKB-SubCell"/>
</dbReference>
<dbReference type="EMBL" id="OBQD01000018">
    <property type="protein sequence ID" value="SOC45814.1"/>
    <property type="molecule type" value="Genomic_DNA"/>
</dbReference>
<evidence type="ECO:0000313" key="9">
    <source>
        <dbReference type="Proteomes" id="UP000219167"/>
    </source>
</evidence>
<dbReference type="InterPro" id="IPR032808">
    <property type="entry name" value="DoxX"/>
</dbReference>
<comment type="similarity">
    <text evidence="2">Belongs to the DoxX family.</text>
</comment>
<accession>A0A285UV99</accession>
<organism evidence="8 9">
    <name type="scientific">Rhizobium subbaraonis</name>
    <dbReference type="NCBI Taxonomy" id="908946"/>
    <lineage>
        <taxon>Bacteria</taxon>
        <taxon>Pseudomonadati</taxon>
        <taxon>Pseudomonadota</taxon>
        <taxon>Alphaproteobacteria</taxon>
        <taxon>Hyphomicrobiales</taxon>
        <taxon>Rhizobiaceae</taxon>
        <taxon>Rhizobium/Agrobacterium group</taxon>
        <taxon>Rhizobium</taxon>
    </lineage>
</organism>
<evidence type="ECO:0000256" key="5">
    <source>
        <dbReference type="ARBA" id="ARBA00022989"/>
    </source>
</evidence>
<dbReference type="PANTHER" id="PTHR33452">
    <property type="entry name" value="OXIDOREDUCTASE CATD-RELATED"/>
    <property type="match status" value="1"/>
</dbReference>
<evidence type="ECO:0000256" key="2">
    <source>
        <dbReference type="ARBA" id="ARBA00006679"/>
    </source>
</evidence>
<evidence type="ECO:0000256" key="6">
    <source>
        <dbReference type="ARBA" id="ARBA00023136"/>
    </source>
</evidence>
<dbReference type="PANTHER" id="PTHR33452:SF1">
    <property type="entry name" value="INNER MEMBRANE PROTEIN YPHA-RELATED"/>
    <property type="match status" value="1"/>
</dbReference>
<evidence type="ECO:0000313" key="8">
    <source>
        <dbReference type="EMBL" id="SOC45814.1"/>
    </source>
</evidence>
<dbReference type="Proteomes" id="UP000219167">
    <property type="component" value="Unassembled WGS sequence"/>
</dbReference>
<feature type="transmembrane region" description="Helical" evidence="7">
    <location>
        <begin position="133"/>
        <end position="150"/>
    </location>
</feature>
<dbReference type="AlphaFoldDB" id="A0A285UV99"/>
<sequence length="171" mass="18295">MKHEPTPTQSSPAGLSGTFGRAYAGIAHLAPPSLAQFALRLALAVPFWRSGINKWDGFLQLNDVAILLFSTEFRLHLPGGPYPYPFPATVAFASGMAEIVLPVLLVLGLASRAAALALLAMTLVIQLTVPDGWPVHVTWAAMALAIMAWGPGRWSIDQFAGIDRLACRHSP</sequence>
<dbReference type="InterPro" id="IPR051907">
    <property type="entry name" value="DoxX-like_oxidoreductase"/>
</dbReference>